<dbReference type="RefSeq" id="WP_377481156.1">
    <property type="nucleotide sequence ID" value="NZ_JBHUOX010000002.1"/>
</dbReference>
<accession>A0ABW6BQF3</accession>
<name>A0ABW6BQF3_9BACT</name>
<proteinExistence type="predicted"/>
<protein>
    <submittedName>
        <fullName evidence="2">Uncharacterized protein</fullName>
    </submittedName>
</protein>
<keyword evidence="3" id="KW-1185">Reference proteome</keyword>
<keyword evidence="1" id="KW-0175">Coiled coil</keyword>
<evidence type="ECO:0000313" key="3">
    <source>
        <dbReference type="Proteomes" id="UP001597641"/>
    </source>
</evidence>
<organism evidence="2 3">
    <name type="scientific">Pontibacter toksunensis</name>
    <dbReference type="NCBI Taxonomy" id="1332631"/>
    <lineage>
        <taxon>Bacteria</taxon>
        <taxon>Pseudomonadati</taxon>
        <taxon>Bacteroidota</taxon>
        <taxon>Cytophagia</taxon>
        <taxon>Cytophagales</taxon>
        <taxon>Hymenobacteraceae</taxon>
        <taxon>Pontibacter</taxon>
    </lineage>
</organism>
<dbReference type="EMBL" id="JBHUOX010000002">
    <property type="protein sequence ID" value="MFD2999471.1"/>
    <property type="molecule type" value="Genomic_DNA"/>
</dbReference>
<comment type="caution">
    <text evidence="2">The sequence shown here is derived from an EMBL/GenBank/DDBJ whole genome shotgun (WGS) entry which is preliminary data.</text>
</comment>
<gene>
    <name evidence="2" type="ORF">ACFS7Z_03785</name>
</gene>
<reference evidence="3" key="1">
    <citation type="journal article" date="2019" name="Int. J. Syst. Evol. Microbiol.">
        <title>The Global Catalogue of Microorganisms (GCM) 10K type strain sequencing project: providing services to taxonomists for standard genome sequencing and annotation.</title>
        <authorList>
            <consortium name="The Broad Institute Genomics Platform"/>
            <consortium name="The Broad Institute Genome Sequencing Center for Infectious Disease"/>
            <person name="Wu L."/>
            <person name="Ma J."/>
        </authorList>
    </citation>
    <scope>NUCLEOTIDE SEQUENCE [LARGE SCALE GENOMIC DNA]</scope>
    <source>
        <strain evidence="3">KCTC 23984</strain>
    </source>
</reference>
<sequence>MVNANNDKPLFELSIEKLLAANIPLILEKRNELSKIEQELEGMGESLFGMNFLSWKEGETLALSRVDRERKQKEVSEAKQELEKLEEQVGELLPVKGKDISIAAKDKPYSVCYITDKYGNKRQLIIKQYSN</sequence>
<feature type="coiled-coil region" evidence="1">
    <location>
        <begin position="26"/>
        <end position="88"/>
    </location>
</feature>
<evidence type="ECO:0000256" key="1">
    <source>
        <dbReference type="SAM" id="Coils"/>
    </source>
</evidence>
<dbReference type="Proteomes" id="UP001597641">
    <property type="component" value="Unassembled WGS sequence"/>
</dbReference>
<evidence type="ECO:0000313" key="2">
    <source>
        <dbReference type="EMBL" id="MFD2999471.1"/>
    </source>
</evidence>